<evidence type="ECO:0000256" key="18">
    <source>
        <dbReference type="SAM" id="MobiDB-lite"/>
    </source>
</evidence>
<dbReference type="Pfam" id="PF25488">
    <property type="entry name" value="RNaseT2L_C"/>
    <property type="match status" value="1"/>
</dbReference>
<proteinExistence type="inferred from homology"/>
<keyword evidence="5" id="KW-0963">Cytoplasm</keyword>
<evidence type="ECO:0000256" key="3">
    <source>
        <dbReference type="ARBA" id="ARBA00007469"/>
    </source>
</evidence>
<dbReference type="CDD" id="cd01061">
    <property type="entry name" value="RNase_T2_euk"/>
    <property type="match status" value="1"/>
</dbReference>
<evidence type="ECO:0000256" key="7">
    <source>
        <dbReference type="ARBA" id="ARBA00022722"/>
    </source>
</evidence>
<protein>
    <recommendedName>
        <fullName evidence="15">Ribonuclease T2-like</fullName>
        <ecNumber evidence="4">4.6.1.19</ecNumber>
    </recommendedName>
</protein>
<evidence type="ECO:0000256" key="11">
    <source>
        <dbReference type="ARBA" id="ARBA00023157"/>
    </source>
</evidence>
<keyword evidence="10" id="KW-0378">Hydrolase</keyword>
<evidence type="ECO:0000313" key="21">
    <source>
        <dbReference type="EMBL" id="CCG24340.1"/>
    </source>
</evidence>
<dbReference type="Proteomes" id="UP000005018">
    <property type="component" value="Chromosome 6"/>
</dbReference>
<feature type="signal peptide" evidence="19">
    <location>
        <begin position="1"/>
        <end position="18"/>
    </location>
</feature>
<evidence type="ECO:0000256" key="15">
    <source>
        <dbReference type="ARBA" id="ARBA00071169"/>
    </source>
</evidence>
<evidence type="ECO:0000256" key="8">
    <source>
        <dbReference type="ARBA" id="ARBA00022729"/>
    </source>
</evidence>
<comment type="function">
    <text evidence="14">Rnase which modulates cell survival under stress conditions. Released from the vacuole to the cytoplasm during stress to promote tRNA and rRNA cleavage and to activate separately a downstream pathway that promotes cell death. Involved in cell size, vacuolar morphology and growth at high temperatures and high salt concentration.</text>
</comment>
<evidence type="ECO:0000256" key="2">
    <source>
        <dbReference type="ARBA" id="ARBA00004496"/>
    </source>
</evidence>
<name>H8X941_CANO9</name>
<gene>
    <name evidence="21" type="ORF">CORT_0F01120</name>
</gene>
<evidence type="ECO:0000256" key="5">
    <source>
        <dbReference type="ARBA" id="ARBA00022490"/>
    </source>
</evidence>
<evidence type="ECO:0000256" key="16">
    <source>
        <dbReference type="PIRSR" id="PIRSR633697-1"/>
    </source>
</evidence>
<evidence type="ECO:0000256" key="14">
    <source>
        <dbReference type="ARBA" id="ARBA00025494"/>
    </source>
</evidence>
<sequence>MKQFLFILACYLVHTVSAAQTVFDNSCPSNSPISCSSSNEASCCFESPGGILLQTQFWDYSPATGPDDLFTLHGLWPDNCDGTYEQFCDNSNTIANDGSSIESIIVDSFGDQELYDNLNVAWKDIKGNDHSLWAHEWNKHGTCINTILPKCYTNYQQHQNVYNYYKILYDLFETLPTYKWLVDAGITPSNSKTYTKSQIQQALNSKFGADVYFKCDSNNAINEIWYFHHIKGSLLQQNFIPIDSLSSSNCPSSGILFPPKQGGSGSDPSPTKTTTTTTGPAPTGIPSSGYIKLSGKSGCLISNGKWYTSGTCATYHFSQSSNDNITIKSSKGSCGVDSSNNFVCGSSVQQTGFEVDNGQIGVDGNYKWCLGDSTGSGSSAQTSIYLSDGSCSSFTITVSSK</sequence>
<dbReference type="GO" id="GO:0003723">
    <property type="term" value="F:RNA binding"/>
    <property type="evidence" value="ECO:0007669"/>
    <property type="project" value="InterPro"/>
</dbReference>
<keyword evidence="6" id="KW-0926">Vacuole</keyword>
<feature type="active site" evidence="16">
    <location>
        <position position="136"/>
    </location>
</feature>
<dbReference type="InterPro" id="IPR036430">
    <property type="entry name" value="RNase_T2-like_sf"/>
</dbReference>
<dbReference type="Pfam" id="PF00445">
    <property type="entry name" value="Ribonuclease_T2"/>
    <property type="match status" value="1"/>
</dbReference>
<dbReference type="AlphaFoldDB" id="H8X941"/>
<dbReference type="OrthoDB" id="435754at2759"/>
<dbReference type="GO" id="GO:0005775">
    <property type="term" value="C:vacuolar lumen"/>
    <property type="evidence" value="ECO:0007669"/>
    <property type="project" value="UniProtKB-SubCell"/>
</dbReference>
<dbReference type="PANTHER" id="PTHR11240">
    <property type="entry name" value="RIBONUCLEASE T2"/>
    <property type="match status" value="1"/>
</dbReference>
<dbReference type="Gene3D" id="3.90.730.10">
    <property type="entry name" value="Ribonuclease T2-like"/>
    <property type="match status" value="1"/>
</dbReference>
<dbReference type="PANTHER" id="PTHR11240:SF22">
    <property type="entry name" value="RIBONUCLEASE T2"/>
    <property type="match status" value="1"/>
</dbReference>
<dbReference type="EC" id="4.6.1.19" evidence="4"/>
<dbReference type="GO" id="GO:0033897">
    <property type="term" value="F:ribonuclease T2 activity"/>
    <property type="evidence" value="ECO:0007669"/>
    <property type="project" value="UniProtKB-EC"/>
</dbReference>
<accession>H8X941</accession>
<dbReference type="GO" id="GO:0005576">
    <property type="term" value="C:extracellular region"/>
    <property type="evidence" value="ECO:0007669"/>
    <property type="project" value="TreeGrafter"/>
</dbReference>
<organism evidence="21 22">
    <name type="scientific">Candida orthopsilosis (strain 90-125)</name>
    <name type="common">Yeast</name>
    <dbReference type="NCBI Taxonomy" id="1136231"/>
    <lineage>
        <taxon>Eukaryota</taxon>
        <taxon>Fungi</taxon>
        <taxon>Dikarya</taxon>
        <taxon>Ascomycota</taxon>
        <taxon>Saccharomycotina</taxon>
        <taxon>Pichiomycetes</taxon>
        <taxon>Debaryomycetaceae</taxon>
        <taxon>Candida/Lodderomyces clade</taxon>
        <taxon>Candida</taxon>
    </lineage>
</organism>
<keyword evidence="7" id="KW-0540">Nuclease</keyword>
<evidence type="ECO:0000256" key="19">
    <source>
        <dbReference type="SAM" id="SignalP"/>
    </source>
</evidence>
<dbReference type="eggNOG" id="KOG1642">
    <property type="taxonomic scope" value="Eukaryota"/>
</dbReference>
<dbReference type="GeneID" id="14541515"/>
<evidence type="ECO:0000313" key="22">
    <source>
        <dbReference type="Proteomes" id="UP000005018"/>
    </source>
</evidence>
<feature type="active site" evidence="16">
    <location>
        <position position="140"/>
    </location>
</feature>
<dbReference type="KEGG" id="cot:CORT_0F01120"/>
<dbReference type="PROSITE" id="PS00531">
    <property type="entry name" value="RNASE_T2_2"/>
    <property type="match status" value="1"/>
</dbReference>
<feature type="chain" id="PRO_5003616910" description="Ribonuclease T2-like" evidence="19">
    <location>
        <begin position="19"/>
        <end position="401"/>
    </location>
</feature>
<keyword evidence="13" id="KW-0456">Lyase</keyword>
<dbReference type="HOGENOM" id="CLU_037966_0_1_1"/>
<evidence type="ECO:0000256" key="6">
    <source>
        <dbReference type="ARBA" id="ARBA00022554"/>
    </source>
</evidence>
<evidence type="ECO:0000256" key="1">
    <source>
        <dbReference type="ARBA" id="ARBA00004410"/>
    </source>
</evidence>
<comment type="subcellular location">
    <subcellularLocation>
        <location evidence="2">Cytoplasm</location>
    </subcellularLocation>
    <subcellularLocation>
        <location evidence="1">Vacuole lumen</location>
    </subcellularLocation>
</comment>
<comment type="similarity">
    <text evidence="3 17">Belongs to the RNase T2 family.</text>
</comment>
<keyword evidence="22" id="KW-1185">Reference proteome</keyword>
<evidence type="ECO:0000256" key="4">
    <source>
        <dbReference type="ARBA" id="ARBA00012571"/>
    </source>
</evidence>
<dbReference type="SUPFAM" id="SSF55895">
    <property type="entry name" value="Ribonuclease Rh-like"/>
    <property type="match status" value="1"/>
</dbReference>
<evidence type="ECO:0000256" key="9">
    <source>
        <dbReference type="ARBA" id="ARBA00022759"/>
    </source>
</evidence>
<evidence type="ECO:0000256" key="13">
    <source>
        <dbReference type="ARBA" id="ARBA00023239"/>
    </source>
</evidence>
<dbReference type="RefSeq" id="XP_003870469.1">
    <property type="nucleotide sequence ID" value="XM_003870420.1"/>
</dbReference>
<keyword evidence="8 19" id="KW-0732">Signal</keyword>
<dbReference type="GO" id="GO:0006401">
    <property type="term" value="P:RNA catabolic process"/>
    <property type="evidence" value="ECO:0007669"/>
    <property type="project" value="TreeGrafter"/>
</dbReference>
<evidence type="ECO:0000256" key="10">
    <source>
        <dbReference type="ARBA" id="ARBA00022801"/>
    </source>
</evidence>
<keyword evidence="12" id="KW-0325">Glycoprotein</keyword>
<dbReference type="PROSITE" id="PS00530">
    <property type="entry name" value="RNASE_T2_1"/>
    <property type="match status" value="1"/>
</dbReference>
<dbReference type="EMBL" id="HE681724">
    <property type="protein sequence ID" value="CCG24340.1"/>
    <property type="molecule type" value="Genomic_DNA"/>
</dbReference>
<dbReference type="FunFam" id="3.90.730.10:FF:000004">
    <property type="entry name" value="Ribonuclease T2-like"/>
    <property type="match status" value="1"/>
</dbReference>
<feature type="compositionally biased region" description="Low complexity" evidence="18">
    <location>
        <begin position="266"/>
        <end position="288"/>
    </location>
</feature>
<keyword evidence="11" id="KW-1015">Disulfide bond</keyword>
<feature type="active site" evidence="16">
    <location>
        <position position="73"/>
    </location>
</feature>
<evidence type="ECO:0000256" key="12">
    <source>
        <dbReference type="ARBA" id="ARBA00023180"/>
    </source>
</evidence>
<dbReference type="InterPro" id="IPR018188">
    <property type="entry name" value="RNase_T2_His_AS_1"/>
</dbReference>
<dbReference type="InterPro" id="IPR057328">
    <property type="entry name" value="RNaseT2L_C"/>
</dbReference>
<dbReference type="InterPro" id="IPR001568">
    <property type="entry name" value="RNase_T2-like"/>
</dbReference>
<dbReference type="InterPro" id="IPR033130">
    <property type="entry name" value="RNase_T2_His_AS_2"/>
</dbReference>
<reference evidence="21 22" key="1">
    <citation type="journal article" date="2012" name="PLoS ONE">
        <title>Sequence and analysis of the genome of the pathogenic yeast Candida orthopsilosis.</title>
        <authorList>
            <person name="Riccombeni A."/>
            <person name="Vidanes G."/>
            <person name="Proux-Wera E."/>
            <person name="Wolfe K.H."/>
            <person name="Butler G."/>
        </authorList>
    </citation>
    <scope>NUCLEOTIDE SEQUENCE [LARGE SCALE GENOMIC DNA]</scope>
    <source>
        <strain evidence="21 22">Co 90-125</strain>
    </source>
</reference>
<evidence type="ECO:0000256" key="17">
    <source>
        <dbReference type="RuleBase" id="RU004328"/>
    </source>
</evidence>
<evidence type="ECO:0000259" key="20">
    <source>
        <dbReference type="Pfam" id="PF25488"/>
    </source>
</evidence>
<feature type="region of interest" description="Disordered" evidence="18">
    <location>
        <begin position="259"/>
        <end position="288"/>
    </location>
</feature>
<keyword evidence="9" id="KW-0255">Endonuclease</keyword>
<dbReference type="GO" id="GO:0016787">
    <property type="term" value="F:hydrolase activity"/>
    <property type="evidence" value="ECO:0007669"/>
    <property type="project" value="UniProtKB-KW"/>
</dbReference>
<feature type="domain" description="RNase T2-like C-terminal" evidence="20">
    <location>
        <begin position="288"/>
        <end position="396"/>
    </location>
</feature>
<dbReference type="InterPro" id="IPR033697">
    <property type="entry name" value="Ribonuclease_T2_eukaryotic"/>
</dbReference>